<organism evidence="24 25">
    <name type="scientific">Arthrobacter woluwensis</name>
    <dbReference type="NCBI Taxonomy" id="156980"/>
    <lineage>
        <taxon>Bacteria</taxon>
        <taxon>Bacillati</taxon>
        <taxon>Actinomycetota</taxon>
        <taxon>Actinomycetes</taxon>
        <taxon>Micrococcales</taxon>
        <taxon>Micrococcaceae</taxon>
        <taxon>Arthrobacter</taxon>
    </lineage>
</organism>
<feature type="transmembrane region" description="Helical" evidence="23">
    <location>
        <begin position="193"/>
        <end position="210"/>
    </location>
</feature>
<evidence type="ECO:0000313" key="25">
    <source>
        <dbReference type="Proteomes" id="UP000182652"/>
    </source>
</evidence>
<evidence type="ECO:0000256" key="3">
    <source>
        <dbReference type="ARBA" id="ARBA00022475"/>
    </source>
</evidence>
<dbReference type="GO" id="GO:0071555">
    <property type="term" value="P:cell wall organization"/>
    <property type="evidence" value="ECO:0007669"/>
    <property type="project" value="UniProtKB-KW"/>
</dbReference>
<keyword evidence="6" id="KW-0808">Transferase</keyword>
<keyword evidence="11 23" id="KW-0472">Membrane</keyword>
<keyword evidence="7 23" id="KW-0812">Transmembrane</keyword>
<feature type="transmembrane region" description="Helical" evidence="23">
    <location>
        <begin position="217"/>
        <end position="234"/>
    </location>
</feature>
<keyword evidence="4 24" id="KW-0132">Cell division</keyword>
<evidence type="ECO:0000256" key="8">
    <source>
        <dbReference type="ARBA" id="ARBA00022960"/>
    </source>
</evidence>
<dbReference type="RefSeq" id="WP_066215475.1">
    <property type="nucleotide sequence ID" value="NZ_FNSN01000003.1"/>
</dbReference>
<dbReference type="PANTHER" id="PTHR30474">
    <property type="entry name" value="CELL CYCLE PROTEIN"/>
    <property type="match status" value="1"/>
</dbReference>
<feature type="compositionally biased region" description="Basic and acidic residues" evidence="22">
    <location>
        <begin position="431"/>
        <end position="446"/>
    </location>
</feature>
<evidence type="ECO:0000256" key="15">
    <source>
        <dbReference type="ARBA" id="ARBA00033270"/>
    </source>
</evidence>
<evidence type="ECO:0000256" key="23">
    <source>
        <dbReference type="SAM" id="Phobius"/>
    </source>
</evidence>
<comment type="similarity">
    <text evidence="16">Belongs to the SEDS family. FtsW subfamily.</text>
</comment>
<gene>
    <name evidence="24" type="ORF">SAMN04489745_2391</name>
</gene>
<evidence type="ECO:0000256" key="18">
    <source>
        <dbReference type="ARBA" id="ARBA00041418"/>
    </source>
</evidence>
<dbReference type="PANTHER" id="PTHR30474:SF2">
    <property type="entry name" value="PEPTIDOGLYCAN GLYCOSYLTRANSFERASE FTSW-RELATED"/>
    <property type="match status" value="1"/>
</dbReference>
<dbReference type="EC" id="2.4.99.28" evidence="19"/>
<comment type="catalytic activity">
    <reaction evidence="20">
        <text>[GlcNAc-(1-&gt;4)-Mur2Ac(oyl-L-Ala-gamma-D-Glu-L-Lys-D-Ala-D-Ala)](n)-di-trans,octa-cis-undecaprenyl diphosphate + beta-D-GlcNAc-(1-&gt;4)-Mur2Ac(oyl-L-Ala-gamma-D-Glu-L-Lys-D-Ala-D-Ala)-di-trans,octa-cis-undecaprenyl diphosphate = [GlcNAc-(1-&gt;4)-Mur2Ac(oyl-L-Ala-gamma-D-Glu-L-Lys-D-Ala-D-Ala)](n+1)-di-trans,octa-cis-undecaprenyl diphosphate + di-trans,octa-cis-undecaprenyl diphosphate + H(+)</text>
        <dbReference type="Rhea" id="RHEA:23708"/>
        <dbReference type="Rhea" id="RHEA-COMP:9602"/>
        <dbReference type="Rhea" id="RHEA-COMP:9603"/>
        <dbReference type="ChEBI" id="CHEBI:15378"/>
        <dbReference type="ChEBI" id="CHEBI:58405"/>
        <dbReference type="ChEBI" id="CHEBI:60033"/>
        <dbReference type="ChEBI" id="CHEBI:78435"/>
        <dbReference type="EC" id="2.4.99.28"/>
    </reaction>
</comment>
<protein>
    <recommendedName>
        <fullName evidence="17">Probable peptidoglycan glycosyltransferase FtsW</fullName>
        <ecNumber evidence="19">2.4.99.28</ecNumber>
    </recommendedName>
    <alternativeName>
        <fullName evidence="18">Cell division protein FtsW</fullName>
    </alternativeName>
    <alternativeName>
        <fullName evidence="15">Cell wall polymerase</fullName>
    </alternativeName>
    <alternativeName>
        <fullName evidence="14">Peptidoglycan polymerase</fullName>
    </alternativeName>
</protein>
<dbReference type="PROSITE" id="PS00428">
    <property type="entry name" value="FTSW_RODA_SPOVE"/>
    <property type="match status" value="1"/>
</dbReference>
<feature type="transmembrane region" description="Helical" evidence="23">
    <location>
        <begin position="170"/>
        <end position="187"/>
    </location>
</feature>
<keyword evidence="9" id="KW-0573">Peptidoglycan synthesis</keyword>
<keyword evidence="3" id="KW-1003">Cell membrane</keyword>
<reference evidence="24 25" key="1">
    <citation type="submission" date="2016-10" db="EMBL/GenBank/DDBJ databases">
        <authorList>
            <person name="de Groot N.N."/>
        </authorList>
    </citation>
    <scope>NUCLEOTIDE SEQUENCE [LARGE SCALE GENOMIC DNA]</scope>
    <source>
        <strain evidence="24 25">DSM 10495</strain>
    </source>
</reference>
<evidence type="ECO:0000256" key="22">
    <source>
        <dbReference type="SAM" id="MobiDB-lite"/>
    </source>
</evidence>
<evidence type="ECO:0000256" key="12">
    <source>
        <dbReference type="ARBA" id="ARBA00023306"/>
    </source>
</evidence>
<evidence type="ECO:0000256" key="10">
    <source>
        <dbReference type="ARBA" id="ARBA00022989"/>
    </source>
</evidence>
<dbReference type="GO" id="GO:0008360">
    <property type="term" value="P:regulation of cell shape"/>
    <property type="evidence" value="ECO:0007669"/>
    <property type="project" value="UniProtKB-KW"/>
</dbReference>
<dbReference type="EMBL" id="FNSN01000003">
    <property type="protein sequence ID" value="SEC23373.1"/>
    <property type="molecule type" value="Genomic_DNA"/>
</dbReference>
<evidence type="ECO:0000256" key="13">
    <source>
        <dbReference type="ARBA" id="ARBA00023316"/>
    </source>
</evidence>
<dbReference type="GO" id="GO:0009252">
    <property type="term" value="P:peptidoglycan biosynthetic process"/>
    <property type="evidence" value="ECO:0007669"/>
    <property type="project" value="UniProtKB-KW"/>
</dbReference>
<evidence type="ECO:0000256" key="5">
    <source>
        <dbReference type="ARBA" id="ARBA00022676"/>
    </source>
</evidence>
<evidence type="ECO:0000313" key="24">
    <source>
        <dbReference type="EMBL" id="SEC23373.1"/>
    </source>
</evidence>
<evidence type="ECO:0000256" key="1">
    <source>
        <dbReference type="ARBA" id="ARBA00004651"/>
    </source>
</evidence>
<evidence type="ECO:0000256" key="9">
    <source>
        <dbReference type="ARBA" id="ARBA00022984"/>
    </source>
</evidence>
<feature type="transmembrane region" description="Helical" evidence="23">
    <location>
        <begin position="72"/>
        <end position="91"/>
    </location>
</feature>
<dbReference type="GO" id="GO:0008955">
    <property type="term" value="F:peptidoglycan glycosyltransferase activity"/>
    <property type="evidence" value="ECO:0007669"/>
    <property type="project" value="UniProtKB-EC"/>
</dbReference>
<feature type="transmembrane region" description="Helical" evidence="23">
    <location>
        <begin position="368"/>
        <end position="390"/>
    </location>
</feature>
<keyword evidence="13" id="KW-0961">Cell wall biogenesis/degradation</keyword>
<dbReference type="GO" id="GO:0032153">
    <property type="term" value="C:cell division site"/>
    <property type="evidence" value="ECO:0007669"/>
    <property type="project" value="TreeGrafter"/>
</dbReference>
<dbReference type="AlphaFoldDB" id="A0A1H4QUS5"/>
<feature type="compositionally biased region" description="Gly residues" evidence="22">
    <location>
        <begin position="399"/>
        <end position="411"/>
    </location>
</feature>
<dbReference type="GO" id="GO:0015648">
    <property type="term" value="F:lipid-linked peptidoglycan transporter activity"/>
    <property type="evidence" value="ECO:0007669"/>
    <property type="project" value="TreeGrafter"/>
</dbReference>
<dbReference type="NCBIfam" id="TIGR02614">
    <property type="entry name" value="ftsW"/>
    <property type="match status" value="1"/>
</dbReference>
<dbReference type="GO" id="GO:0005886">
    <property type="term" value="C:plasma membrane"/>
    <property type="evidence" value="ECO:0007669"/>
    <property type="project" value="UniProtKB-SubCell"/>
</dbReference>
<name>A0A1H4QUS5_9MICC</name>
<feature type="transmembrane region" description="Helical" evidence="23">
    <location>
        <begin position="302"/>
        <end position="323"/>
    </location>
</feature>
<comment type="subcellular location">
    <subcellularLocation>
        <location evidence="1">Cell membrane</location>
        <topology evidence="1">Multi-pass membrane protein</topology>
    </subcellularLocation>
</comment>
<evidence type="ECO:0000256" key="4">
    <source>
        <dbReference type="ARBA" id="ARBA00022618"/>
    </source>
</evidence>
<dbReference type="Proteomes" id="UP000182652">
    <property type="component" value="Unassembled WGS sequence"/>
</dbReference>
<sequence>MQNTPQQATGWWSRARNGLDSLFRRIEGRGAGAGNSAYYLILGSTVALTAIGVLMVVSASSVESIAAGESPYANGLKQGVVAVLGFVVMILISRSNVRFWHRIAWPAYFLAVALLLALFVVGTKVNGNLNWINVGGFSLQPSEAAKLAMAVWLAHVLFRKEKLLDQWKHVYIPAVIFGGVIVGIVMVQHDLGTALILMSILFSALFFAGVNYRILGGFGLLLIGLAGMAALTSGNRMCRVTTWVTGQACSDDYDSAYQSTGGLYGLASGGLLGTGLGQSRQKYSWIPEAHNDFIFAIIGEELGLVGAVVVLVLFAVLGINIYRVVIRQEQLFHRVLGGAIMVWILGQATVNMAMVTGLLPVIGVPLPLISYGGSALLMTLIAIGVVLSLARDSDPSRAGTGGVTGKSGKSGKGLRLLARPGKPKPRTTKKTTTDRAPRTQERASRS</sequence>
<keyword evidence="25" id="KW-1185">Reference proteome</keyword>
<evidence type="ECO:0000256" key="14">
    <source>
        <dbReference type="ARBA" id="ARBA00032370"/>
    </source>
</evidence>
<feature type="transmembrane region" description="Helical" evidence="23">
    <location>
        <begin position="335"/>
        <end position="362"/>
    </location>
</feature>
<evidence type="ECO:0000256" key="21">
    <source>
        <dbReference type="ARBA" id="ARBA00049966"/>
    </source>
</evidence>
<evidence type="ECO:0000256" key="6">
    <source>
        <dbReference type="ARBA" id="ARBA00022679"/>
    </source>
</evidence>
<evidence type="ECO:0000256" key="2">
    <source>
        <dbReference type="ARBA" id="ARBA00004752"/>
    </source>
</evidence>
<evidence type="ECO:0000256" key="11">
    <source>
        <dbReference type="ARBA" id="ARBA00023136"/>
    </source>
</evidence>
<proteinExistence type="inferred from homology"/>
<keyword evidence="5" id="KW-0328">Glycosyltransferase</keyword>
<evidence type="ECO:0000256" key="17">
    <source>
        <dbReference type="ARBA" id="ARBA00041185"/>
    </source>
</evidence>
<keyword evidence="8" id="KW-0133">Cell shape</keyword>
<comment type="function">
    <text evidence="21">Peptidoglycan polymerase that is essential for cell division.</text>
</comment>
<dbReference type="GO" id="GO:0051301">
    <property type="term" value="P:cell division"/>
    <property type="evidence" value="ECO:0007669"/>
    <property type="project" value="UniProtKB-KW"/>
</dbReference>
<feature type="transmembrane region" description="Helical" evidence="23">
    <location>
        <begin position="103"/>
        <end position="121"/>
    </location>
</feature>
<dbReference type="STRING" id="156980.SAMN04489745_2391"/>
<dbReference type="InterPro" id="IPR001182">
    <property type="entry name" value="FtsW/RodA"/>
</dbReference>
<keyword evidence="10 23" id="KW-1133">Transmembrane helix</keyword>
<evidence type="ECO:0000256" key="16">
    <source>
        <dbReference type="ARBA" id="ARBA00038053"/>
    </source>
</evidence>
<evidence type="ECO:0000256" key="7">
    <source>
        <dbReference type="ARBA" id="ARBA00022692"/>
    </source>
</evidence>
<accession>A0A1H4QUS5</accession>
<evidence type="ECO:0000256" key="20">
    <source>
        <dbReference type="ARBA" id="ARBA00049902"/>
    </source>
</evidence>
<keyword evidence="12" id="KW-0131">Cell cycle</keyword>
<feature type="region of interest" description="Disordered" evidence="22">
    <location>
        <begin position="393"/>
        <end position="446"/>
    </location>
</feature>
<comment type="pathway">
    <text evidence="2">Cell wall biogenesis; peptidoglycan biosynthesis.</text>
</comment>
<evidence type="ECO:0000256" key="19">
    <source>
        <dbReference type="ARBA" id="ARBA00044770"/>
    </source>
</evidence>
<feature type="transmembrane region" description="Helical" evidence="23">
    <location>
        <begin position="37"/>
        <end position="60"/>
    </location>
</feature>
<feature type="transmembrane region" description="Helical" evidence="23">
    <location>
        <begin position="141"/>
        <end position="158"/>
    </location>
</feature>
<dbReference type="InterPro" id="IPR018365">
    <property type="entry name" value="Cell_cycle_FtsW-rel_CS"/>
</dbReference>
<dbReference type="InterPro" id="IPR013437">
    <property type="entry name" value="FtsW"/>
</dbReference>
<dbReference type="Pfam" id="PF01098">
    <property type="entry name" value="FTSW_RODA_SPOVE"/>
    <property type="match status" value="1"/>
</dbReference>